<comment type="caution">
    <text evidence="1">The sequence shown here is derived from an EMBL/GenBank/DDBJ whole genome shotgun (WGS) entry which is preliminary data.</text>
</comment>
<evidence type="ECO:0000313" key="2">
    <source>
        <dbReference type="Proteomes" id="UP000287247"/>
    </source>
</evidence>
<dbReference type="Proteomes" id="UP000287247">
    <property type="component" value="Unassembled WGS sequence"/>
</dbReference>
<organism evidence="1 2">
    <name type="scientific">Aphanothece sacrum FPU1</name>
    <dbReference type="NCBI Taxonomy" id="1920663"/>
    <lineage>
        <taxon>Bacteria</taxon>
        <taxon>Bacillati</taxon>
        <taxon>Cyanobacteriota</taxon>
        <taxon>Cyanophyceae</taxon>
        <taxon>Oscillatoriophycideae</taxon>
        <taxon>Chroococcales</taxon>
        <taxon>Aphanothecaceae</taxon>
        <taxon>Aphanothece</taxon>
    </lineage>
</organism>
<protein>
    <submittedName>
        <fullName evidence="1">Uncharacterized protein</fullName>
    </submittedName>
</protein>
<dbReference type="AlphaFoldDB" id="A0A401IF47"/>
<reference evidence="2" key="1">
    <citation type="submission" date="2017-05" db="EMBL/GenBank/DDBJ databases">
        <title>Physiological properties and genetic analysis related to exopolysaccharide production of fresh-water unicellular cyanobacterium Aphanothece sacrum, Suizenji Nori, that has been cultured as a food source in Japan.</title>
        <authorList>
            <person name="Kanesaki Y."/>
            <person name="Yoshikawa S."/>
            <person name="Ohki K."/>
        </authorList>
    </citation>
    <scope>NUCLEOTIDE SEQUENCE [LARGE SCALE GENOMIC DNA]</scope>
    <source>
        <strain evidence="2">FPU1</strain>
    </source>
</reference>
<keyword evidence="2" id="KW-1185">Reference proteome</keyword>
<evidence type="ECO:0000313" key="1">
    <source>
        <dbReference type="EMBL" id="GBF79922.1"/>
    </source>
</evidence>
<proteinExistence type="predicted"/>
<gene>
    <name evidence="1" type="ORF">AsFPU1_1322</name>
</gene>
<sequence length="265" mass="30266">MYLAVAKSPVQPSHSSSLSTFPDLATQLLELATQAWTTEESFQQSQFLLNPADFVNITAPTQVIEVLIRHARRIVPGFSVPQMIPRVQVVSLPAAAGMFKVDEEGWVTIEVGANFFQDKLAAQAILVHEVCHYILENSGIRKSDVNLNERYTDLCMFICGFGEIFLAGYRRDVAQQNYHPGHRLGYLTDAEYHFAQRYVMQLRQSGEISPSKELDRLKKRLLNLCYGDQKMCSRLLEYERQKKPHQSDVELYQDAIDHLEGDRSR</sequence>
<name>A0A401IF47_APHSA</name>
<accession>A0A401IF47</accession>
<dbReference type="EMBL" id="BDQK01000005">
    <property type="protein sequence ID" value="GBF79922.1"/>
    <property type="molecule type" value="Genomic_DNA"/>
</dbReference>